<evidence type="ECO:0000256" key="2">
    <source>
        <dbReference type="ARBA" id="ARBA00022539"/>
    </source>
</evidence>
<keyword evidence="7" id="KW-1185">Reference proteome</keyword>
<dbReference type="SUPFAM" id="SSF54001">
    <property type="entry name" value="Cysteine proteinases"/>
    <property type="match status" value="1"/>
</dbReference>
<evidence type="ECO:0000256" key="4">
    <source>
        <dbReference type="ARBA" id="ARBA00022723"/>
    </source>
</evidence>
<dbReference type="GO" id="GO:0046872">
    <property type="term" value="F:metal ion binding"/>
    <property type="evidence" value="ECO:0007669"/>
    <property type="project" value="UniProtKB-KW"/>
</dbReference>
<dbReference type="EMBL" id="PQWO01000001">
    <property type="protein sequence ID" value="PZD75232.1"/>
    <property type="molecule type" value="Genomic_DNA"/>
</dbReference>
<sequence length="268" mass="29843">MQSTTLGKIYDLALKPLGERGETALWSLWWIMTAMILGSPGSSAAQEISKTKALVDLDSQAGEQLLFTSQARRDYLPLSSEFLTQNHLAYCGVATIVMILNALEVDAPEVVSHTVPGLVSYRFFTQENVFENENTHTVIKPETIKKQGMTLQELGGLFQSYPLDVQVFHGQEVSLDQFRNSVVQNLQQPKNFVAVNYLRRSLGQKGGGHISPIAAYNAESDRFLILDVARYRYEPLWVEAEALWKAINTLDSTSGKSRGFVLVNSVAR</sequence>
<name>A0A2W1JZ61_9CYAN</name>
<dbReference type="Pfam" id="PF05023">
    <property type="entry name" value="Phytochelatin"/>
    <property type="match status" value="1"/>
</dbReference>
<dbReference type="InterPro" id="IPR038156">
    <property type="entry name" value="PCS_N_sf"/>
</dbReference>
<protein>
    <recommendedName>
        <fullName evidence="1">glutathione gamma-glutamylcysteinyltransferase</fullName>
        <ecNumber evidence="1">2.3.2.15</ecNumber>
    </recommendedName>
</protein>
<gene>
    <name evidence="6" type="ORF">C1752_00520</name>
</gene>
<dbReference type="InterPro" id="IPR007719">
    <property type="entry name" value="PCS_N"/>
</dbReference>
<dbReference type="Proteomes" id="UP000248857">
    <property type="component" value="Unassembled WGS sequence"/>
</dbReference>
<evidence type="ECO:0000313" key="6">
    <source>
        <dbReference type="EMBL" id="PZD75232.1"/>
    </source>
</evidence>
<evidence type="ECO:0000313" key="7">
    <source>
        <dbReference type="Proteomes" id="UP000248857"/>
    </source>
</evidence>
<dbReference type="InterPro" id="IPR038765">
    <property type="entry name" value="Papain-like_cys_pep_sf"/>
</dbReference>
<organism evidence="6 7">
    <name type="scientific">Acaryochloris thomasi RCC1774</name>
    <dbReference type="NCBI Taxonomy" id="1764569"/>
    <lineage>
        <taxon>Bacteria</taxon>
        <taxon>Bacillati</taxon>
        <taxon>Cyanobacteriota</taxon>
        <taxon>Cyanophyceae</taxon>
        <taxon>Acaryochloridales</taxon>
        <taxon>Acaryochloridaceae</taxon>
        <taxon>Acaryochloris</taxon>
        <taxon>Acaryochloris thomasi</taxon>
    </lineage>
</organism>
<dbReference type="GO" id="GO:0046938">
    <property type="term" value="P:phytochelatin biosynthetic process"/>
    <property type="evidence" value="ECO:0007669"/>
    <property type="project" value="InterPro"/>
</dbReference>
<dbReference type="PANTHER" id="PTHR33447">
    <property type="entry name" value="GLUTATHIONE GAMMA-GLUTAMYLCYSTEINYLTRANSFERASE"/>
    <property type="match status" value="1"/>
</dbReference>
<dbReference type="GO" id="GO:0016756">
    <property type="term" value="F:glutathione gamma-glutamylcysteinyltransferase activity"/>
    <property type="evidence" value="ECO:0007669"/>
    <property type="project" value="UniProtKB-EC"/>
</dbReference>
<reference evidence="6 7" key="1">
    <citation type="journal article" date="2018" name="Sci. Rep.">
        <title>A novel species of the marine cyanobacterium Acaryochloris with a unique pigment content and lifestyle.</title>
        <authorList>
            <person name="Partensky F."/>
            <person name="Six C."/>
            <person name="Ratin M."/>
            <person name="Garczarek L."/>
            <person name="Vaulot D."/>
            <person name="Probert I."/>
            <person name="Calteau A."/>
            <person name="Gourvil P."/>
            <person name="Marie D."/>
            <person name="Grebert T."/>
            <person name="Bouchier C."/>
            <person name="Le Panse S."/>
            <person name="Gachenot M."/>
            <person name="Rodriguez F."/>
            <person name="Garrido J.L."/>
        </authorList>
    </citation>
    <scope>NUCLEOTIDE SEQUENCE [LARGE SCALE GENOMIC DNA]</scope>
    <source>
        <strain evidence="6 7">RCC1774</strain>
    </source>
</reference>
<dbReference type="Gene3D" id="3.90.70.30">
    <property type="entry name" value="Phytochelatin synthase, N-terminal domain"/>
    <property type="match status" value="1"/>
</dbReference>
<comment type="caution">
    <text evidence="6">The sequence shown here is derived from an EMBL/GenBank/DDBJ whole genome shotgun (WGS) entry which is preliminary data.</text>
</comment>
<evidence type="ECO:0000256" key="3">
    <source>
        <dbReference type="ARBA" id="ARBA00022679"/>
    </source>
</evidence>
<dbReference type="PANTHER" id="PTHR33447:SF20">
    <property type="entry name" value="GLUTATHIONE GAMMA-GLUTAMYLCYSTEINYLTRANSFERASE"/>
    <property type="match status" value="1"/>
</dbReference>
<evidence type="ECO:0000259" key="5">
    <source>
        <dbReference type="PROSITE" id="PS51443"/>
    </source>
</evidence>
<dbReference type="PROSITE" id="PS51443">
    <property type="entry name" value="PCS"/>
    <property type="match status" value="1"/>
</dbReference>
<dbReference type="RefSeq" id="WP_199464255.1">
    <property type="nucleotide sequence ID" value="NZ_CAWNWM010000001.1"/>
</dbReference>
<feature type="domain" description="Peptidase C83" evidence="5">
    <location>
        <begin position="38"/>
        <end position="268"/>
    </location>
</feature>
<keyword evidence="2" id="KW-0104">Cadmium</keyword>
<dbReference type="GO" id="GO:0010038">
    <property type="term" value="P:response to metal ion"/>
    <property type="evidence" value="ECO:0007669"/>
    <property type="project" value="InterPro"/>
</dbReference>
<dbReference type="AlphaFoldDB" id="A0A2W1JZ61"/>
<proteinExistence type="predicted"/>
<keyword evidence="3" id="KW-0808">Transferase</keyword>
<accession>A0A2W1JZ61</accession>
<keyword evidence="4" id="KW-0479">Metal-binding</keyword>
<dbReference type="EC" id="2.3.2.15" evidence="1"/>
<dbReference type="InterPro" id="IPR040409">
    <property type="entry name" value="PCS-like"/>
</dbReference>
<evidence type="ECO:0000256" key="1">
    <source>
        <dbReference type="ARBA" id="ARBA00012468"/>
    </source>
</evidence>